<dbReference type="Proteomes" id="UP000003604">
    <property type="component" value="Unassembled WGS sequence"/>
</dbReference>
<protein>
    <submittedName>
        <fullName evidence="1">Uncharacterized protein</fullName>
    </submittedName>
</protein>
<sequence length="38" mass="4498">MLPQELREMPFEKMIIMMRGRKPIFASPLDNLPSLPIR</sequence>
<dbReference type="EMBL" id="ADAQ01000004">
    <property type="protein sequence ID" value="EEY74225.1"/>
    <property type="molecule type" value="Genomic_DNA"/>
</dbReference>
<keyword evidence="2" id="KW-1185">Reference proteome</keyword>
<evidence type="ECO:0000313" key="2">
    <source>
        <dbReference type="Proteomes" id="UP000003604"/>
    </source>
</evidence>
<comment type="caution">
    <text evidence="1">The sequence shown here is derived from an EMBL/GenBank/DDBJ whole genome shotgun (WGS) entry which is preliminary data.</text>
</comment>
<evidence type="ECO:0000313" key="1">
    <source>
        <dbReference type="EMBL" id="EEY74225.1"/>
    </source>
</evidence>
<gene>
    <name evidence="1" type="ORF">VHA_000032</name>
</gene>
<dbReference type="AlphaFoldDB" id="D0I2R9"/>
<name>D0I2R9_GRIHO</name>
<organism evidence="1 2">
    <name type="scientific">Grimontia hollisae CIP 101886</name>
    <dbReference type="NCBI Taxonomy" id="675812"/>
    <lineage>
        <taxon>Bacteria</taxon>
        <taxon>Pseudomonadati</taxon>
        <taxon>Pseudomonadota</taxon>
        <taxon>Gammaproteobacteria</taxon>
        <taxon>Vibrionales</taxon>
        <taxon>Vibrionaceae</taxon>
        <taxon>Grimontia</taxon>
    </lineage>
</organism>
<accession>D0I2R9</accession>
<proteinExistence type="predicted"/>
<reference evidence="1 2" key="1">
    <citation type="submission" date="2009-10" db="EMBL/GenBank/DDBJ databases">
        <authorList>
            <consortium name="Los Alamos National Laboratory (LANL)"/>
            <consortium name="National Microbial Pathogen Data Resource (NMPDR)"/>
            <person name="Saunders E.H."/>
            <person name="Munk A.C."/>
            <person name="Tapia R."/>
            <person name="Green L."/>
            <person name="Rogers Y."/>
            <person name="Detter J.C."/>
            <person name="Bruce D."/>
            <person name="Brettin T.S."/>
            <person name="Colwell R.R."/>
            <person name="Huq A."/>
            <person name="Grim C.J."/>
            <person name="Hasan N.A."/>
            <person name="Bartels D."/>
            <person name="Vonstein V."/>
        </authorList>
    </citation>
    <scope>NUCLEOTIDE SEQUENCE [LARGE SCALE GENOMIC DNA]</scope>
    <source>
        <strain evidence="1 2">CIP 101886</strain>
    </source>
</reference>